<evidence type="ECO:0000256" key="1">
    <source>
        <dbReference type="SAM" id="MobiDB-lite"/>
    </source>
</evidence>
<dbReference type="AlphaFoldDB" id="A0A3M7RSR9"/>
<name>A0A3M7RSR9_BRAPC</name>
<protein>
    <submittedName>
        <fullName evidence="2">Uncharacterized protein</fullName>
    </submittedName>
</protein>
<dbReference type="Proteomes" id="UP000276133">
    <property type="component" value="Unassembled WGS sequence"/>
</dbReference>
<evidence type="ECO:0000313" key="3">
    <source>
        <dbReference type="Proteomes" id="UP000276133"/>
    </source>
</evidence>
<proteinExistence type="predicted"/>
<organism evidence="2 3">
    <name type="scientific">Brachionus plicatilis</name>
    <name type="common">Marine rotifer</name>
    <name type="synonym">Brachionus muelleri</name>
    <dbReference type="NCBI Taxonomy" id="10195"/>
    <lineage>
        <taxon>Eukaryota</taxon>
        <taxon>Metazoa</taxon>
        <taxon>Spiralia</taxon>
        <taxon>Gnathifera</taxon>
        <taxon>Rotifera</taxon>
        <taxon>Eurotatoria</taxon>
        <taxon>Monogononta</taxon>
        <taxon>Pseudotrocha</taxon>
        <taxon>Ploima</taxon>
        <taxon>Brachionidae</taxon>
        <taxon>Brachionus</taxon>
    </lineage>
</organism>
<feature type="compositionally biased region" description="Polar residues" evidence="1">
    <location>
        <begin position="1"/>
        <end position="12"/>
    </location>
</feature>
<gene>
    <name evidence="2" type="ORF">BpHYR1_006827</name>
</gene>
<dbReference type="EMBL" id="REGN01002754">
    <property type="protein sequence ID" value="RNA26357.1"/>
    <property type="molecule type" value="Genomic_DNA"/>
</dbReference>
<comment type="caution">
    <text evidence="2">The sequence shown here is derived from an EMBL/GenBank/DDBJ whole genome shotgun (WGS) entry which is preliminary data.</text>
</comment>
<keyword evidence="3" id="KW-1185">Reference proteome</keyword>
<evidence type="ECO:0000313" key="2">
    <source>
        <dbReference type="EMBL" id="RNA26357.1"/>
    </source>
</evidence>
<sequence>MKKKASSINQFKNRLDNVGRHRKKQKKSEKSLVYEFRNKCNLKKKNINRVTFWRYFLLLTTYEKDKI</sequence>
<reference evidence="2 3" key="1">
    <citation type="journal article" date="2018" name="Sci. Rep.">
        <title>Genomic signatures of local adaptation to the degree of environmental predictability in rotifers.</title>
        <authorList>
            <person name="Franch-Gras L."/>
            <person name="Hahn C."/>
            <person name="Garcia-Roger E.M."/>
            <person name="Carmona M.J."/>
            <person name="Serra M."/>
            <person name="Gomez A."/>
        </authorList>
    </citation>
    <scope>NUCLEOTIDE SEQUENCE [LARGE SCALE GENOMIC DNA]</scope>
    <source>
        <strain evidence="2">HYR1</strain>
    </source>
</reference>
<feature type="region of interest" description="Disordered" evidence="1">
    <location>
        <begin position="1"/>
        <end position="29"/>
    </location>
</feature>
<accession>A0A3M7RSR9</accession>